<organism evidence="1 2">
    <name type="scientific">Mya arenaria</name>
    <name type="common">Soft-shell clam</name>
    <dbReference type="NCBI Taxonomy" id="6604"/>
    <lineage>
        <taxon>Eukaryota</taxon>
        <taxon>Metazoa</taxon>
        <taxon>Spiralia</taxon>
        <taxon>Lophotrochozoa</taxon>
        <taxon>Mollusca</taxon>
        <taxon>Bivalvia</taxon>
        <taxon>Autobranchia</taxon>
        <taxon>Heteroconchia</taxon>
        <taxon>Euheterodonta</taxon>
        <taxon>Imparidentia</taxon>
        <taxon>Neoheterodontei</taxon>
        <taxon>Myida</taxon>
        <taxon>Myoidea</taxon>
        <taxon>Myidae</taxon>
        <taxon>Mya</taxon>
    </lineage>
</organism>
<dbReference type="EMBL" id="CP111027">
    <property type="protein sequence ID" value="WAR29804.1"/>
    <property type="molecule type" value="Genomic_DNA"/>
</dbReference>
<gene>
    <name evidence="1" type="ORF">MAR_003372</name>
</gene>
<reference evidence="1" key="1">
    <citation type="submission" date="2022-11" db="EMBL/GenBank/DDBJ databases">
        <title>Centuries of genome instability and evolution in soft-shell clam transmissible cancer (bioRxiv).</title>
        <authorList>
            <person name="Hart S.F.M."/>
            <person name="Yonemitsu M.A."/>
            <person name="Giersch R.M."/>
            <person name="Beal B.F."/>
            <person name="Arriagada G."/>
            <person name="Davis B.W."/>
            <person name="Ostrander E.A."/>
            <person name="Goff S.P."/>
            <person name="Metzger M.J."/>
        </authorList>
    </citation>
    <scope>NUCLEOTIDE SEQUENCE</scope>
    <source>
        <strain evidence="1">MELC-2E11</strain>
        <tissue evidence="1">Siphon/mantle</tissue>
    </source>
</reference>
<sequence>MCYSAAALNVVENFLMSLNVCPIVDNVLRHNATDIAKQSLQEISRNVTAKFILGTTMTEICNDQLQLIKVPLENIAWFATSNVKAMMFDWNKKDQLKALPRYDAISKIAEWLIRKFKCIFDYCTNELNSNCI</sequence>
<accession>A0ABY7G8C9</accession>
<proteinExistence type="predicted"/>
<keyword evidence="2" id="KW-1185">Reference proteome</keyword>
<evidence type="ECO:0000313" key="2">
    <source>
        <dbReference type="Proteomes" id="UP001164746"/>
    </source>
</evidence>
<dbReference type="Proteomes" id="UP001164746">
    <property type="component" value="Chromosome 16"/>
</dbReference>
<evidence type="ECO:0000313" key="1">
    <source>
        <dbReference type="EMBL" id="WAR29804.1"/>
    </source>
</evidence>
<name>A0ABY7G8C9_MYAAR</name>
<protein>
    <submittedName>
        <fullName evidence="1">Uncharacterized protein</fullName>
    </submittedName>
</protein>